<evidence type="ECO:0000313" key="1">
    <source>
        <dbReference type="EMBL" id="OLF09077.1"/>
    </source>
</evidence>
<dbReference type="AlphaFoldDB" id="A0A7Z0WKG7"/>
<evidence type="ECO:0000313" key="2">
    <source>
        <dbReference type="Proteomes" id="UP000185696"/>
    </source>
</evidence>
<gene>
    <name evidence="1" type="ORF">BLA60_21060</name>
</gene>
<reference evidence="1 2" key="1">
    <citation type="submission" date="2016-12" db="EMBL/GenBank/DDBJ databases">
        <title>The draft genome sequence of Actinophytocola xinjiangensis.</title>
        <authorList>
            <person name="Wang W."/>
            <person name="Yuan L."/>
        </authorList>
    </citation>
    <scope>NUCLEOTIDE SEQUENCE [LARGE SCALE GENOMIC DNA]</scope>
    <source>
        <strain evidence="1 2">CGMCC 4.4663</strain>
    </source>
</reference>
<protein>
    <submittedName>
        <fullName evidence="1">Uncharacterized protein</fullName>
    </submittedName>
</protein>
<comment type="caution">
    <text evidence="1">The sequence shown here is derived from an EMBL/GenBank/DDBJ whole genome shotgun (WGS) entry which is preliminary data.</text>
</comment>
<name>A0A7Z0WKG7_9PSEU</name>
<organism evidence="1 2">
    <name type="scientific">Actinophytocola xinjiangensis</name>
    <dbReference type="NCBI Taxonomy" id="485602"/>
    <lineage>
        <taxon>Bacteria</taxon>
        <taxon>Bacillati</taxon>
        <taxon>Actinomycetota</taxon>
        <taxon>Actinomycetes</taxon>
        <taxon>Pseudonocardiales</taxon>
        <taxon>Pseudonocardiaceae</taxon>
    </lineage>
</organism>
<proteinExistence type="predicted"/>
<dbReference type="Proteomes" id="UP000185696">
    <property type="component" value="Unassembled WGS sequence"/>
</dbReference>
<sequence>MFAVLGGREYAGRPVRENGTVLVRSGAVVNPDPSRFTWNERVGEWHARLPATELDRLYQANTYATYRGHRVNITAVDDTGSATVYFADRDGSWAEENGFAQVDKYVWLRQVPVWELREVYECQSDLLFPVAGQRPRAGLFATVGGREYRAESLPDRGVITLVSDAAANPDPELFEAGAGGRWRAEVLVEQCERLDEVTTHGLYRGHECQVVAIEADGATGLYYLGPDKSRAARDGFVQTEPGVWARTVDVFDVARLWERHTDLLFAATYGTA</sequence>
<accession>A0A7Z0WKG7</accession>
<dbReference type="EMBL" id="MSIF01000010">
    <property type="protein sequence ID" value="OLF09077.1"/>
    <property type="molecule type" value="Genomic_DNA"/>
</dbReference>
<keyword evidence="2" id="KW-1185">Reference proteome</keyword>